<dbReference type="AlphaFoldDB" id="A0A016AEP2"/>
<name>A0A016AEP2_BACFG</name>
<dbReference type="PATRIC" id="fig|1339327.3.peg.4439"/>
<proteinExistence type="predicted"/>
<evidence type="ECO:0000313" key="3">
    <source>
        <dbReference type="Proteomes" id="UP000022082"/>
    </source>
</evidence>
<dbReference type="Proteomes" id="UP000022082">
    <property type="component" value="Unassembled WGS sequence"/>
</dbReference>
<protein>
    <submittedName>
        <fullName evidence="2">Uncharacterized protein</fullName>
    </submittedName>
</protein>
<accession>A0A016AEP2</accession>
<dbReference type="EMBL" id="JGDJ01000264">
    <property type="protein sequence ID" value="EXZ26921.1"/>
    <property type="molecule type" value="Genomic_DNA"/>
</dbReference>
<feature type="compositionally biased region" description="Basic residues" evidence="1">
    <location>
        <begin position="14"/>
        <end position="26"/>
    </location>
</feature>
<gene>
    <name evidence="2" type="ORF">M136_3909</name>
</gene>
<feature type="region of interest" description="Disordered" evidence="1">
    <location>
        <begin position="14"/>
        <end position="55"/>
    </location>
</feature>
<evidence type="ECO:0000313" key="2">
    <source>
        <dbReference type="EMBL" id="EXZ26921.1"/>
    </source>
</evidence>
<evidence type="ECO:0000256" key="1">
    <source>
        <dbReference type="SAM" id="MobiDB-lite"/>
    </source>
</evidence>
<organism evidence="2 3">
    <name type="scientific">Bacteroides fragilis str. S36L11</name>
    <dbReference type="NCBI Taxonomy" id="1339327"/>
    <lineage>
        <taxon>Bacteria</taxon>
        <taxon>Pseudomonadati</taxon>
        <taxon>Bacteroidota</taxon>
        <taxon>Bacteroidia</taxon>
        <taxon>Bacteroidales</taxon>
        <taxon>Bacteroidaceae</taxon>
        <taxon>Bacteroides</taxon>
    </lineage>
</organism>
<comment type="caution">
    <text evidence="2">The sequence shown here is derived from an EMBL/GenBank/DDBJ whole genome shotgun (WGS) entry which is preliminary data.</text>
</comment>
<sequence length="79" mass="8796">MEVNENRGRLCRKKLQGKIRKKKNHQKEKDITGSVKRANHNKGSMIVSDPTELVQPGGNNHSSRFVRLCVGACFIHGAG</sequence>
<reference evidence="2 3" key="1">
    <citation type="submission" date="2014-02" db="EMBL/GenBank/DDBJ databases">
        <authorList>
            <person name="Sears C."/>
            <person name="Carroll K."/>
            <person name="Sack B.R."/>
            <person name="Qadri F."/>
            <person name="Myers L.L."/>
            <person name="Chung G.-T."/>
            <person name="Escheverria P."/>
            <person name="Fraser C.M."/>
            <person name="Sadzewicz L."/>
            <person name="Shefchek K.A."/>
            <person name="Tallon L."/>
            <person name="Das S.P."/>
            <person name="Daugherty S."/>
            <person name="Mongodin E.F."/>
        </authorList>
    </citation>
    <scope>NUCLEOTIDE SEQUENCE [LARGE SCALE GENOMIC DNA]</scope>
    <source>
        <strain evidence="2 3">S36L11</strain>
    </source>
</reference>